<gene>
    <name evidence="4" type="ORF">SYYSPA8_01110</name>
</gene>
<protein>
    <submittedName>
        <fullName evidence="4">LLM class flavin-dependent oxidoreductase</fullName>
    </submittedName>
</protein>
<dbReference type="Gene3D" id="3.20.20.30">
    <property type="entry name" value="Luciferase-like domain"/>
    <property type="match status" value="1"/>
</dbReference>
<dbReference type="Proteomes" id="UP001291653">
    <property type="component" value="Unassembled WGS sequence"/>
</dbReference>
<keyword evidence="5" id="KW-1185">Reference proteome</keyword>
<evidence type="ECO:0000256" key="1">
    <source>
        <dbReference type="ARBA" id="ARBA00023002"/>
    </source>
</evidence>
<evidence type="ECO:0000313" key="5">
    <source>
        <dbReference type="Proteomes" id="UP001291653"/>
    </source>
</evidence>
<evidence type="ECO:0000259" key="3">
    <source>
        <dbReference type="Pfam" id="PF00296"/>
    </source>
</evidence>
<feature type="domain" description="Luciferase-like" evidence="3">
    <location>
        <begin position="1"/>
        <end position="313"/>
    </location>
</feature>
<keyword evidence="2" id="KW-0503">Monooxygenase</keyword>
<dbReference type="SUPFAM" id="SSF51679">
    <property type="entry name" value="Bacterial luciferase-like"/>
    <property type="match status" value="1"/>
</dbReference>
<name>A0ABQ5NS21_9ACTN</name>
<sequence length="353" mass="38440">MRIGLNFLPTLAPEELPAAEFYADCLDLCTTADRLGFAHVKAVEHYFHPWGGYSPDPVAFLSAVAARTHRVRLVTGACVPAFTHPVKLAASLAVLDNLSGGRLDAGFGRAFLPTEFAAFGVPMDESKDRMREGVDAVVRLWSGGGFRWEGTFHRFGPLPVLLPRPAQRPHPPVYVAATVSEDSFVWAGERGHNLMIIPIVASHGRLAGLLERYREARAAHGHPGPGRVHVSYHAYVAPDRAEALAEAERHFADYTAKQLEAYASWRDVRSDQYPGYEHMEAAVRGTRFQDLLDAGNVIAGSPADAADALQEIAARYPGAETSLHVRYGDISQDAAMRTVTLLGRDVLPKVADA</sequence>
<dbReference type="PANTHER" id="PTHR30137">
    <property type="entry name" value="LUCIFERASE-LIKE MONOOXYGENASE"/>
    <property type="match status" value="1"/>
</dbReference>
<dbReference type="InterPro" id="IPR011251">
    <property type="entry name" value="Luciferase-like_dom"/>
</dbReference>
<evidence type="ECO:0000313" key="4">
    <source>
        <dbReference type="EMBL" id="GLF92841.1"/>
    </source>
</evidence>
<comment type="caution">
    <text evidence="4">The sequence shown here is derived from an EMBL/GenBank/DDBJ whole genome shotgun (WGS) entry which is preliminary data.</text>
</comment>
<organism evidence="4 5">
    <name type="scientific">Streptomyces yaizuensis</name>
    <dbReference type="NCBI Taxonomy" id="2989713"/>
    <lineage>
        <taxon>Bacteria</taxon>
        <taxon>Bacillati</taxon>
        <taxon>Actinomycetota</taxon>
        <taxon>Actinomycetes</taxon>
        <taxon>Kitasatosporales</taxon>
        <taxon>Streptomycetaceae</taxon>
        <taxon>Streptomyces</taxon>
    </lineage>
</organism>
<reference evidence="4 5" key="1">
    <citation type="submission" date="2022-10" db="EMBL/GenBank/DDBJ databases">
        <title>Draft genome sequence of Streptomyces sp. YSPA8.</title>
        <authorList>
            <person name="Moriuchi R."/>
            <person name="Dohra H."/>
            <person name="Yamamura H."/>
            <person name="Kodani S."/>
        </authorList>
    </citation>
    <scope>NUCLEOTIDE SEQUENCE [LARGE SCALE GENOMIC DNA]</scope>
    <source>
        <strain evidence="4 5">YSPA8</strain>
    </source>
</reference>
<dbReference type="PANTHER" id="PTHR30137:SF8">
    <property type="entry name" value="BLR5498 PROTEIN"/>
    <property type="match status" value="1"/>
</dbReference>
<evidence type="ECO:0000256" key="2">
    <source>
        <dbReference type="ARBA" id="ARBA00023033"/>
    </source>
</evidence>
<dbReference type="Pfam" id="PF00296">
    <property type="entry name" value="Bac_luciferase"/>
    <property type="match status" value="1"/>
</dbReference>
<dbReference type="InterPro" id="IPR050766">
    <property type="entry name" value="Bact_Lucif_Oxidored"/>
</dbReference>
<keyword evidence="1" id="KW-0560">Oxidoreductase</keyword>
<proteinExistence type="predicted"/>
<accession>A0ABQ5NS21</accession>
<dbReference type="InterPro" id="IPR036661">
    <property type="entry name" value="Luciferase-like_sf"/>
</dbReference>
<dbReference type="RefSeq" id="WP_323444962.1">
    <property type="nucleotide sequence ID" value="NZ_BSBI01000001.1"/>
</dbReference>
<dbReference type="EMBL" id="BSBI01000001">
    <property type="protein sequence ID" value="GLF92841.1"/>
    <property type="molecule type" value="Genomic_DNA"/>
</dbReference>